<evidence type="ECO:0000256" key="8">
    <source>
        <dbReference type="ARBA" id="ARBA00023136"/>
    </source>
</evidence>
<keyword evidence="12" id="KW-1185">Reference proteome</keyword>
<keyword evidence="8 10" id="KW-0472">Membrane</keyword>
<dbReference type="Pfam" id="PF02653">
    <property type="entry name" value="BPD_transp_2"/>
    <property type="match status" value="1"/>
</dbReference>
<evidence type="ECO:0000256" key="10">
    <source>
        <dbReference type="SAM" id="Phobius"/>
    </source>
</evidence>
<dbReference type="GO" id="GO:0015808">
    <property type="term" value="P:L-alanine transport"/>
    <property type="evidence" value="ECO:0007669"/>
    <property type="project" value="TreeGrafter"/>
</dbReference>
<keyword evidence="2" id="KW-0813">Transport</keyword>
<proteinExistence type="inferred from homology"/>
<feature type="transmembrane region" description="Helical" evidence="10">
    <location>
        <begin position="261"/>
        <end position="281"/>
    </location>
</feature>
<evidence type="ECO:0000256" key="6">
    <source>
        <dbReference type="ARBA" id="ARBA00022970"/>
    </source>
</evidence>
<dbReference type="EMBL" id="FWFR01000002">
    <property type="protein sequence ID" value="SLN64339.1"/>
    <property type="molecule type" value="Genomic_DNA"/>
</dbReference>
<dbReference type="PANTHER" id="PTHR11795:SF371">
    <property type="entry name" value="HIGH-AFFINITY BRANCHED-CHAIN AMINO ACID TRANSPORT SYSTEM PERMEASE PROTEIN LIVH"/>
    <property type="match status" value="1"/>
</dbReference>
<feature type="transmembrane region" description="Helical" evidence="10">
    <location>
        <begin position="143"/>
        <end position="162"/>
    </location>
</feature>
<feature type="transmembrane region" description="Helical" evidence="10">
    <location>
        <begin position="222"/>
        <end position="249"/>
    </location>
</feature>
<dbReference type="PANTHER" id="PTHR11795">
    <property type="entry name" value="BRANCHED-CHAIN AMINO ACID TRANSPORT SYSTEM PERMEASE PROTEIN LIVH"/>
    <property type="match status" value="1"/>
</dbReference>
<dbReference type="GO" id="GO:0042941">
    <property type="term" value="P:D-alanine transmembrane transport"/>
    <property type="evidence" value="ECO:0007669"/>
    <property type="project" value="TreeGrafter"/>
</dbReference>
<keyword evidence="6" id="KW-0029">Amino-acid transport</keyword>
<dbReference type="GO" id="GO:0015192">
    <property type="term" value="F:L-phenylalanine transmembrane transporter activity"/>
    <property type="evidence" value="ECO:0007669"/>
    <property type="project" value="TreeGrafter"/>
</dbReference>
<organism evidence="11 12">
    <name type="scientific">Oceanibacterium hippocampi</name>
    <dbReference type="NCBI Taxonomy" id="745714"/>
    <lineage>
        <taxon>Bacteria</taxon>
        <taxon>Pseudomonadati</taxon>
        <taxon>Pseudomonadota</taxon>
        <taxon>Alphaproteobacteria</taxon>
        <taxon>Sneathiellales</taxon>
        <taxon>Sneathiellaceae</taxon>
        <taxon>Oceanibacterium</taxon>
    </lineage>
</organism>
<accession>A0A1Y5THW8</accession>
<dbReference type="InterPro" id="IPR052157">
    <property type="entry name" value="BCAA_transport_permease"/>
</dbReference>
<dbReference type="OrthoDB" id="9807115at2"/>
<dbReference type="GO" id="GO:0015188">
    <property type="term" value="F:L-isoleucine transmembrane transporter activity"/>
    <property type="evidence" value="ECO:0007669"/>
    <property type="project" value="TreeGrafter"/>
</dbReference>
<comment type="subcellular location">
    <subcellularLocation>
        <location evidence="1">Cell membrane</location>
        <topology evidence="1">Multi-pass membrane protein</topology>
    </subcellularLocation>
</comment>
<evidence type="ECO:0000256" key="9">
    <source>
        <dbReference type="ARBA" id="ARBA00037998"/>
    </source>
</evidence>
<evidence type="ECO:0000256" key="4">
    <source>
        <dbReference type="ARBA" id="ARBA00022519"/>
    </source>
</evidence>
<evidence type="ECO:0000256" key="2">
    <source>
        <dbReference type="ARBA" id="ARBA00022448"/>
    </source>
</evidence>
<feature type="transmembrane region" description="Helical" evidence="10">
    <location>
        <begin position="7"/>
        <end position="31"/>
    </location>
</feature>
<dbReference type="GO" id="GO:1903806">
    <property type="term" value="P:L-isoleucine import across plasma membrane"/>
    <property type="evidence" value="ECO:0007669"/>
    <property type="project" value="TreeGrafter"/>
</dbReference>
<dbReference type="RefSeq" id="WP_085884229.1">
    <property type="nucleotide sequence ID" value="NZ_FWFR01000002.1"/>
</dbReference>
<comment type="similarity">
    <text evidence="9">Belongs to the binding-protein-dependent transport system permease family. LivHM subfamily.</text>
</comment>
<dbReference type="InParanoid" id="A0A1Y5THW8"/>
<dbReference type="GO" id="GO:0005304">
    <property type="term" value="F:L-valine transmembrane transporter activity"/>
    <property type="evidence" value="ECO:0007669"/>
    <property type="project" value="TreeGrafter"/>
</dbReference>
<evidence type="ECO:0000313" key="12">
    <source>
        <dbReference type="Proteomes" id="UP000193200"/>
    </source>
</evidence>
<feature type="transmembrane region" description="Helical" evidence="10">
    <location>
        <begin position="189"/>
        <end position="210"/>
    </location>
</feature>
<reference evidence="11 12" key="1">
    <citation type="submission" date="2017-03" db="EMBL/GenBank/DDBJ databases">
        <authorList>
            <person name="Afonso C.L."/>
            <person name="Miller P.J."/>
            <person name="Scott M.A."/>
            <person name="Spackman E."/>
            <person name="Goraichik I."/>
            <person name="Dimitrov K.M."/>
            <person name="Suarez D.L."/>
            <person name="Swayne D.E."/>
        </authorList>
    </citation>
    <scope>NUCLEOTIDE SEQUENCE [LARGE SCALE GENOMIC DNA]</scope>
    <source>
        <strain evidence="11 12">CECT 7691</strain>
    </source>
</reference>
<evidence type="ECO:0000313" key="11">
    <source>
        <dbReference type="EMBL" id="SLN64339.1"/>
    </source>
</evidence>
<evidence type="ECO:0000256" key="1">
    <source>
        <dbReference type="ARBA" id="ARBA00004651"/>
    </source>
</evidence>
<keyword evidence="3" id="KW-1003">Cell membrane</keyword>
<dbReference type="InterPro" id="IPR001851">
    <property type="entry name" value="ABC_transp_permease"/>
</dbReference>
<dbReference type="Proteomes" id="UP000193200">
    <property type="component" value="Unassembled WGS sequence"/>
</dbReference>
<keyword evidence="5 10" id="KW-0812">Transmembrane</keyword>
<dbReference type="AlphaFoldDB" id="A0A1Y5THW8"/>
<keyword evidence="4" id="KW-0997">Cell inner membrane</keyword>
<evidence type="ECO:0000256" key="7">
    <source>
        <dbReference type="ARBA" id="ARBA00022989"/>
    </source>
</evidence>
<sequence>MGYAYYVGLAINGAVEGLTIGLAALAINLVFAVGRFPNATTGDLMTVGAYAGIAVQQSGLRSLWLQGLAAVGASMALSLALYLFVFRALRGRGMLAPLLASIGLAILVRSVLSFFAGHDQYVFQLPIVRPIMIAGIPVQSYDLWLGGVALVCVLLVMAILFLSPIGRQMRAVADDLTLARTSGINVDRVYLVMWLLVGFVTGVAGMVLGVRTVVMPEMGWNMLLPAFAAAVLGGVGSPAGAVLAAMVVGIAQEMSTPVLGFTYKIGLAFMVLVVILAVRPAGLFGRVERVR</sequence>
<feature type="transmembrane region" description="Helical" evidence="10">
    <location>
        <begin position="63"/>
        <end position="86"/>
    </location>
</feature>
<dbReference type="CDD" id="cd06582">
    <property type="entry name" value="TM_PBP1_LivH_like"/>
    <property type="match status" value="1"/>
</dbReference>
<protein>
    <submittedName>
        <fullName evidence="11">High-affinity branched-chain amino acid transport system permease protein LivH</fullName>
    </submittedName>
</protein>
<gene>
    <name evidence="11" type="primary">livH_12</name>
    <name evidence="11" type="ORF">OCH7691_02911</name>
</gene>
<evidence type="ECO:0000256" key="3">
    <source>
        <dbReference type="ARBA" id="ARBA00022475"/>
    </source>
</evidence>
<keyword evidence="7 10" id="KW-1133">Transmembrane helix</keyword>
<name>A0A1Y5THW8_9PROT</name>
<feature type="transmembrane region" description="Helical" evidence="10">
    <location>
        <begin position="98"/>
        <end position="116"/>
    </location>
</feature>
<dbReference type="GO" id="GO:0015190">
    <property type="term" value="F:L-leucine transmembrane transporter activity"/>
    <property type="evidence" value="ECO:0007669"/>
    <property type="project" value="TreeGrafter"/>
</dbReference>
<evidence type="ECO:0000256" key="5">
    <source>
        <dbReference type="ARBA" id="ARBA00022692"/>
    </source>
</evidence>
<dbReference type="GO" id="GO:0005886">
    <property type="term" value="C:plasma membrane"/>
    <property type="evidence" value="ECO:0007669"/>
    <property type="project" value="UniProtKB-SubCell"/>
</dbReference>